<proteinExistence type="predicted"/>
<reference evidence="1 2" key="1">
    <citation type="journal article" date="2014" name="Nat. Genet.">
        <title>Genome and transcriptome of the porcine whipworm Trichuris suis.</title>
        <authorList>
            <person name="Jex A.R."/>
            <person name="Nejsum P."/>
            <person name="Schwarz E.M."/>
            <person name="Hu L."/>
            <person name="Young N.D."/>
            <person name="Hall R.S."/>
            <person name="Korhonen P.K."/>
            <person name="Liao S."/>
            <person name="Thamsborg S."/>
            <person name="Xia J."/>
            <person name="Xu P."/>
            <person name="Wang S."/>
            <person name="Scheerlinck J.P."/>
            <person name="Hofmann A."/>
            <person name="Sternberg P.W."/>
            <person name="Wang J."/>
            <person name="Gasser R.B."/>
        </authorList>
    </citation>
    <scope>NUCLEOTIDE SEQUENCE [LARGE SCALE GENOMIC DNA]</scope>
    <source>
        <strain evidence="1">DCEP-RM93M</strain>
    </source>
</reference>
<keyword evidence="2" id="KW-1185">Reference proteome</keyword>
<evidence type="ECO:0000313" key="2">
    <source>
        <dbReference type="Proteomes" id="UP000030764"/>
    </source>
</evidence>
<dbReference type="AlphaFoldDB" id="A0A085M9V8"/>
<protein>
    <submittedName>
        <fullName evidence="1">Uncharacterized protein</fullName>
    </submittedName>
</protein>
<organism evidence="1 2">
    <name type="scientific">Trichuris suis</name>
    <name type="common">pig whipworm</name>
    <dbReference type="NCBI Taxonomy" id="68888"/>
    <lineage>
        <taxon>Eukaryota</taxon>
        <taxon>Metazoa</taxon>
        <taxon>Ecdysozoa</taxon>
        <taxon>Nematoda</taxon>
        <taxon>Enoplea</taxon>
        <taxon>Dorylaimia</taxon>
        <taxon>Trichinellida</taxon>
        <taxon>Trichuridae</taxon>
        <taxon>Trichuris</taxon>
    </lineage>
</organism>
<sequence>MGTSSKQLVVELEKLFVLAKHVSELCALDPALENVQRTAVELFEKCAEKVYKICNDTVQEGPVSTGFGENEEGASDVHSHSAPVLTPTQMEFRPALGEFAVPRAKGKMASSRDTYDPTLQSAAVLDRPLSSGDIDITKGSAVAMMRDGNSLPYLVEHEEEVVPRKNMTAKQRKQDDPNIGVLISLEPESIPVAIENATDDGLQALGLCQSGHILELKELFGDGSCLLSAEETENSHISSLE</sequence>
<accession>A0A085M9V8</accession>
<dbReference type="EMBL" id="KL363211">
    <property type="protein sequence ID" value="KFD54004.1"/>
    <property type="molecule type" value="Genomic_DNA"/>
</dbReference>
<evidence type="ECO:0000313" key="1">
    <source>
        <dbReference type="EMBL" id="KFD54004.1"/>
    </source>
</evidence>
<gene>
    <name evidence="1" type="ORF">M513_05023</name>
</gene>
<name>A0A085M9V8_9BILA</name>
<dbReference type="Proteomes" id="UP000030764">
    <property type="component" value="Unassembled WGS sequence"/>
</dbReference>